<organism evidence="1">
    <name type="scientific">marine sediment metagenome</name>
    <dbReference type="NCBI Taxonomy" id="412755"/>
    <lineage>
        <taxon>unclassified sequences</taxon>
        <taxon>metagenomes</taxon>
        <taxon>ecological metagenomes</taxon>
    </lineage>
</organism>
<feature type="non-terminal residue" evidence="1">
    <location>
        <position position="1"/>
    </location>
</feature>
<sequence>KIYNLNKDISRTKLLYLVVKELNCSYSLIKGRYGNFNIILSELKINIPKNYISIEDKKKRGEKIREGQKNSKKLIGSMKKNISLNVIGDNLLNKFKYERLFSMNEFQNDNGHRNFTNTVIIRVLKENNTTLEELAKSKGVEFVDKRKTGGIGFNEKRILDDFEEKIGYKIIRSFRIGKYTTDGYIREIDKPVEVDEPYHFDKNGSLRVEDIIRENNIKDKISCGDFIRIKDENKLINGTNNKQKGLENFKI</sequence>
<dbReference type="AlphaFoldDB" id="X0SGB8"/>
<comment type="caution">
    <text evidence="1">The sequence shown here is derived from an EMBL/GenBank/DDBJ whole genome shotgun (WGS) entry which is preliminary data.</text>
</comment>
<accession>X0SGB8</accession>
<dbReference type="EMBL" id="BARS01009459">
    <property type="protein sequence ID" value="GAF74942.1"/>
    <property type="molecule type" value="Genomic_DNA"/>
</dbReference>
<name>X0SGB8_9ZZZZ</name>
<gene>
    <name evidence="1" type="ORF">S01H1_17786</name>
</gene>
<evidence type="ECO:0000313" key="1">
    <source>
        <dbReference type="EMBL" id="GAF74942.1"/>
    </source>
</evidence>
<proteinExistence type="predicted"/>
<protein>
    <submittedName>
        <fullName evidence="1">Uncharacterized protein</fullName>
    </submittedName>
</protein>
<reference evidence="1" key="1">
    <citation type="journal article" date="2014" name="Front. Microbiol.">
        <title>High frequency of phylogenetically diverse reductive dehalogenase-homologous genes in deep subseafloor sedimentary metagenomes.</title>
        <authorList>
            <person name="Kawai M."/>
            <person name="Futagami T."/>
            <person name="Toyoda A."/>
            <person name="Takaki Y."/>
            <person name="Nishi S."/>
            <person name="Hori S."/>
            <person name="Arai W."/>
            <person name="Tsubouchi T."/>
            <person name="Morono Y."/>
            <person name="Uchiyama I."/>
            <person name="Ito T."/>
            <person name="Fujiyama A."/>
            <person name="Inagaki F."/>
            <person name="Takami H."/>
        </authorList>
    </citation>
    <scope>NUCLEOTIDE SEQUENCE</scope>
    <source>
        <strain evidence="1">Expedition CK06-06</strain>
    </source>
</reference>